<dbReference type="RefSeq" id="WP_130493265.1">
    <property type="nucleotide sequence ID" value="NZ_SGXD01000003.1"/>
</dbReference>
<reference evidence="3 4" key="1">
    <citation type="submission" date="2019-02" db="EMBL/GenBank/DDBJ databases">
        <title>Genomic Encyclopedia of Type Strains, Phase IV (KMG-IV): sequencing the most valuable type-strain genomes for metagenomic binning, comparative biology and taxonomic classification.</title>
        <authorList>
            <person name="Goeker M."/>
        </authorList>
    </citation>
    <scope>NUCLEOTIDE SEQUENCE [LARGE SCALE GENOMIC DNA]</scope>
    <source>
        <strain evidence="3 4">DSM 45622</strain>
    </source>
</reference>
<keyword evidence="1" id="KW-0479">Metal-binding</keyword>
<dbReference type="Gene3D" id="3.10.180.10">
    <property type="entry name" value="2,3-Dihydroxybiphenyl 1,2-Dioxygenase, domain 1"/>
    <property type="match status" value="1"/>
</dbReference>
<protein>
    <submittedName>
        <fullName evidence="3">Methylmalonyl-CoA/ethylmalonyl-CoA epimerase</fullName>
    </submittedName>
</protein>
<gene>
    <name evidence="3" type="ORF">EV189_2506</name>
</gene>
<dbReference type="GO" id="GO:0046491">
    <property type="term" value="P:L-methylmalonyl-CoA metabolic process"/>
    <property type="evidence" value="ECO:0007669"/>
    <property type="project" value="TreeGrafter"/>
</dbReference>
<dbReference type="PANTHER" id="PTHR43048:SF3">
    <property type="entry name" value="METHYLMALONYL-COA EPIMERASE, MITOCHONDRIAL"/>
    <property type="match status" value="1"/>
</dbReference>
<dbReference type="Pfam" id="PF13669">
    <property type="entry name" value="Glyoxalase_4"/>
    <property type="match status" value="1"/>
</dbReference>
<sequence>MPPHQHSAAAGPYLPAGVRVLSVDHVATAVADLDAAVAQHVALLGLELVGVEEVPGHGVREALLAAPGGGTRVQLVAATSSGTPVGRFLARRGPGLHHVAYAVADLDAALAQLGEAVVPPGATSGGGGARVAFLHPRATGGVLVELVER</sequence>
<evidence type="ECO:0000259" key="2">
    <source>
        <dbReference type="PROSITE" id="PS51819"/>
    </source>
</evidence>
<comment type="caution">
    <text evidence="3">The sequence shown here is derived from an EMBL/GenBank/DDBJ whole genome shotgun (WGS) entry which is preliminary data.</text>
</comment>
<dbReference type="EMBL" id="SGXD01000003">
    <property type="protein sequence ID" value="RZS87084.1"/>
    <property type="molecule type" value="Genomic_DNA"/>
</dbReference>
<dbReference type="InterPro" id="IPR037523">
    <property type="entry name" value="VOC_core"/>
</dbReference>
<dbReference type="InterPro" id="IPR029068">
    <property type="entry name" value="Glyas_Bleomycin-R_OHBP_Dase"/>
</dbReference>
<dbReference type="InterPro" id="IPR051785">
    <property type="entry name" value="MMCE/EMCE_epimerase"/>
</dbReference>
<evidence type="ECO:0000313" key="3">
    <source>
        <dbReference type="EMBL" id="RZS87084.1"/>
    </source>
</evidence>
<dbReference type="GO" id="GO:0046872">
    <property type="term" value="F:metal ion binding"/>
    <property type="evidence" value="ECO:0007669"/>
    <property type="project" value="UniProtKB-KW"/>
</dbReference>
<accession>A0A4Q7NP78</accession>
<dbReference type="Proteomes" id="UP000293638">
    <property type="component" value="Unassembled WGS sequence"/>
</dbReference>
<evidence type="ECO:0000256" key="1">
    <source>
        <dbReference type="ARBA" id="ARBA00022723"/>
    </source>
</evidence>
<organism evidence="3 4">
    <name type="scientific">Motilibacter rhizosphaerae</name>
    <dbReference type="NCBI Taxonomy" id="598652"/>
    <lineage>
        <taxon>Bacteria</taxon>
        <taxon>Bacillati</taxon>
        <taxon>Actinomycetota</taxon>
        <taxon>Actinomycetes</taxon>
        <taxon>Motilibacterales</taxon>
        <taxon>Motilibacteraceae</taxon>
        <taxon>Motilibacter</taxon>
    </lineage>
</organism>
<name>A0A4Q7NP78_9ACTN</name>
<keyword evidence="4" id="KW-1185">Reference proteome</keyword>
<proteinExistence type="predicted"/>
<feature type="domain" description="VOC" evidence="2">
    <location>
        <begin position="22"/>
        <end position="149"/>
    </location>
</feature>
<dbReference type="PROSITE" id="PS51819">
    <property type="entry name" value="VOC"/>
    <property type="match status" value="1"/>
</dbReference>
<dbReference type="OrthoDB" id="9788468at2"/>
<dbReference type="PANTHER" id="PTHR43048">
    <property type="entry name" value="METHYLMALONYL-COA EPIMERASE"/>
    <property type="match status" value="1"/>
</dbReference>
<dbReference type="GO" id="GO:0004493">
    <property type="term" value="F:methylmalonyl-CoA epimerase activity"/>
    <property type="evidence" value="ECO:0007669"/>
    <property type="project" value="TreeGrafter"/>
</dbReference>
<dbReference type="AlphaFoldDB" id="A0A4Q7NP78"/>
<dbReference type="SUPFAM" id="SSF54593">
    <property type="entry name" value="Glyoxalase/Bleomycin resistance protein/Dihydroxybiphenyl dioxygenase"/>
    <property type="match status" value="1"/>
</dbReference>
<evidence type="ECO:0000313" key="4">
    <source>
        <dbReference type="Proteomes" id="UP000293638"/>
    </source>
</evidence>